<comment type="caution">
    <text evidence="3">The sequence shown here is derived from an EMBL/GenBank/DDBJ whole genome shotgun (WGS) entry which is preliminary data.</text>
</comment>
<protein>
    <submittedName>
        <fullName evidence="3">AAA family ATPase</fullName>
    </submittedName>
</protein>
<dbReference type="Gene3D" id="3.40.50.300">
    <property type="entry name" value="P-loop containing nucleotide triphosphate hydrolases"/>
    <property type="match status" value="1"/>
</dbReference>
<evidence type="ECO:0000313" key="4">
    <source>
        <dbReference type="Proteomes" id="UP000606490"/>
    </source>
</evidence>
<evidence type="ECO:0000313" key="3">
    <source>
        <dbReference type="EMBL" id="MBL6458693.1"/>
    </source>
</evidence>
<dbReference type="Proteomes" id="UP000606490">
    <property type="component" value="Unassembled WGS sequence"/>
</dbReference>
<evidence type="ECO:0000256" key="1">
    <source>
        <dbReference type="SAM" id="MobiDB-lite"/>
    </source>
</evidence>
<keyword evidence="4" id="KW-1185">Reference proteome</keyword>
<dbReference type="InterPro" id="IPR002586">
    <property type="entry name" value="CobQ/CobB/MinD/ParA_Nub-bd_dom"/>
</dbReference>
<gene>
    <name evidence="3" type="ORF">JMJ55_25480</name>
</gene>
<feature type="domain" description="CobQ/CobB/MinD/ParA nucleotide binding" evidence="2">
    <location>
        <begin position="5"/>
        <end position="179"/>
    </location>
</feature>
<dbReference type="Pfam" id="PF01656">
    <property type="entry name" value="CbiA"/>
    <property type="match status" value="1"/>
</dbReference>
<dbReference type="InterPro" id="IPR027417">
    <property type="entry name" value="P-loop_NTPase"/>
</dbReference>
<sequence length="251" mass="26597">MLVVSVLARKGGTGKSTAVRCLAVEALKAGRRVVIIDTDPQPTCYRWGQRRATTGIPVPLVVVPAPGGLAAQIESYRAQGVDLILVDTPPTATPAVNAALDHSTGALVVTRPNPEDLESVQESLRVASAQKRRTGVILWQSPPDKRVKAVALAREALEAMGADVCPTAISASISYPYAYAEGLTPQEREPEGRARAELAEVWGWLQRSGVVAVGSYDMKTILPSDPTNNAPVDSKAKRSRGKAAIKTEVTA</sequence>
<feature type="region of interest" description="Disordered" evidence="1">
    <location>
        <begin position="222"/>
        <end position="251"/>
    </location>
</feature>
<name>A0ABS1VE62_9PROT</name>
<dbReference type="PANTHER" id="PTHR13696:SF96">
    <property type="entry name" value="COBQ_COBB_MIND_PARA NUCLEOTIDE BINDING DOMAIN-CONTAINING PROTEIN"/>
    <property type="match status" value="1"/>
</dbReference>
<dbReference type="InterPro" id="IPR050678">
    <property type="entry name" value="DNA_Partitioning_ATPase"/>
</dbReference>
<dbReference type="PANTHER" id="PTHR13696">
    <property type="entry name" value="P-LOOP CONTAINING NUCLEOSIDE TRIPHOSPHATE HYDROLASE"/>
    <property type="match status" value="1"/>
</dbReference>
<dbReference type="PIRSF" id="PIRSF009320">
    <property type="entry name" value="Nuc_binding_HP_1000"/>
    <property type="match status" value="1"/>
</dbReference>
<evidence type="ECO:0000259" key="2">
    <source>
        <dbReference type="Pfam" id="PF01656"/>
    </source>
</evidence>
<reference evidence="3 4" key="1">
    <citation type="submission" date="2021-01" db="EMBL/GenBank/DDBJ databases">
        <title>Belnapia mucosa sp. nov. and Belnapia arida sp. nov., isolated from the Tabernas Desert (Almeria, Spain).</title>
        <authorList>
            <person name="Molina-Menor E."/>
            <person name="Vidal-Verdu A."/>
            <person name="Calonge A."/>
            <person name="Satari L."/>
            <person name="Pereto Magraner J."/>
            <person name="Porcar Miralles M."/>
        </authorList>
    </citation>
    <scope>NUCLEOTIDE SEQUENCE [LARGE SCALE GENOMIC DNA]</scope>
    <source>
        <strain evidence="3 4">T6</strain>
    </source>
</reference>
<dbReference type="CDD" id="cd02042">
    <property type="entry name" value="ParAB_family"/>
    <property type="match status" value="1"/>
</dbReference>
<dbReference type="RefSeq" id="WP_202828435.1">
    <property type="nucleotide sequence ID" value="NZ_JAEUXJ010000017.1"/>
</dbReference>
<dbReference type="SUPFAM" id="SSF52540">
    <property type="entry name" value="P-loop containing nucleoside triphosphate hydrolases"/>
    <property type="match status" value="1"/>
</dbReference>
<proteinExistence type="predicted"/>
<accession>A0ABS1VE62</accession>
<organism evidence="3 4">
    <name type="scientific">Belnapia mucosa</name>
    <dbReference type="NCBI Taxonomy" id="2804532"/>
    <lineage>
        <taxon>Bacteria</taxon>
        <taxon>Pseudomonadati</taxon>
        <taxon>Pseudomonadota</taxon>
        <taxon>Alphaproteobacteria</taxon>
        <taxon>Acetobacterales</taxon>
        <taxon>Roseomonadaceae</taxon>
        <taxon>Belnapia</taxon>
    </lineage>
</organism>
<dbReference type="EMBL" id="JAEUXJ010000017">
    <property type="protein sequence ID" value="MBL6458693.1"/>
    <property type="molecule type" value="Genomic_DNA"/>
</dbReference>